<protein>
    <submittedName>
        <fullName evidence="2">Uncharacterized protein</fullName>
    </submittedName>
</protein>
<dbReference type="STRING" id="4081.A0A3Q7IBS5"/>
<dbReference type="PANTHER" id="PTHR46050:SF22">
    <property type="entry name" value="TPR REPEAT-CONTAINING THIOREDOXIN TTL1-LIKE"/>
    <property type="match status" value="1"/>
</dbReference>
<dbReference type="EnsemblPlants" id="Solyc10g007430.2.1">
    <property type="protein sequence ID" value="Solyc10g007430.2.1"/>
    <property type="gene ID" value="Solyc10g007430.2"/>
</dbReference>
<evidence type="ECO:0000256" key="1">
    <source>
        <dbReference type="SAM" id="MobiDB-lite"/>
    </source>
</evidence>
<reference evidence="2" key="2">
    <citation type="submission" date="2019-01" db="UniProtKB">
        <authorList>
            <consortium name="EnsemblPlants"/>
        </authorList>
    </citation>
    <scope>IDENTIFICATION</scope>
    <source>
        <strain evidence="2">cv. Heinz 1706</strain>
    </source>
</reference>
<feature type="compositionally biased region" description="Low complexity" evidence="1">
    <location>
        <begin position="33"/>
        <end position="63"/>
    </location>
</feature>
<dbReference type="InterPro" id="IPR011990">
    <property type="entry name" value="TPR-like_helical_dom_sf"/>
</dbReference>
<dbReference type="AlphaFoldDB" id="A0A3Q7IBS5"/>
<evidence type="ECO:0000313" key="3">
    <source>
        <dbReference type="Proteomes" id="UP000004994"/>
    </source>
</evidence>
<dbReference type="PANTHER" id="PTHR46050">
    <property type="entry name" value="TPR REPEAT-CONTAINING THIOREDOXIN"/>
    <property type="match status" value="1"/>
</dbReference>
<keyword evidence="3" id="KW-1185">Reference proteome</keyword>
<dbReference type="OMA" id="SSEAYIC"/>
<proteinExistence type="predicted"/>
<dbReference type="SUPFAM" id="SSF48452">
    <property type="entry name" value="TPR-like"/>
    <property type="match status" value="2"/>
</dbReference>
<reference evidence="2" key="1">
    <citation type="journal article" date="2012" name="Nature">
        <title>The tomato genome sequence provides insights into fleshy fruit evolution.</title>
        <authorList>
            <consortium name="Tomato Genome Consortium"/>
        </authorList>
    </citation>
    <scope>NUCLEOTIDE SEQUENCE [LARGE SCALE GENOMIC DNA]</scope>
    <source>
        <strain evidence="2">cv. Heinz 1706</strain>
    </source>
</reference>
<dbReference type="InParanoid" id="A0A3Q7IBS5"/>
<name>A0A3Q7IBS5_SOLLC</name>
<dbReference type="Gene3D" id="1.25.40.10">
    <property type="entry name" value="Tetratricopeptide repeat domain"/>
    <property type="match status" value="2"/>
</dbReference>
<dbReference type="Pfam" id="PF14559">
    <property type="entry name" value="TPR_19"/>
    <property type="match status" value="1"/>
</dbReference>
<dbReference type="InterPro" id="IPR019734">
    <property type="entry name" value="TPR_rpt"/>
</dbReference>
<accession>A0A3Q7IBS5</accession>
<dbReference type="Proteomes" id="UP000004994">
    <property type="component" value="Chromosome 10"/>
</dbReference>
<dbReference type="SMART" id="SM00028">
    <property type="entry name" value="TPR"/>
    <property type="match status" value="2"/>
</dbReference>
<evidence type="ECO:0000313" key="2">
    <source>
        <dbReference type="EnsemblPlants" id="Solyc10g007430.2.1"/>
    </source>
</evidence>
<feature type="region of interest" description="Disordered" evidence="1">
    <location>
        <begin position="1"/>
        <end position="71"/>
    </location>
</feature>
<sequence length="298" mass="32522">MSGSKKKSDSEKGSSSLADHMKNKEGDPRMPKLGSSNTRGTSGSSASGSGRSVSSSSSTVLESESAKNGLGEVETARSHLVFQGHRPDEVTSLKLKEVTKHMRRCTEARKRQDWCAMLKEAMEATTSGAVVSSQLFACQTEAHLKLRQINAAQSCLLKTWKYDPSAATYNKSKIFGFSSEAYICYVVALYNVALGQFDTARSAIEKASQHDPENAEVFALLEITSGIALFRAGRYKEACSVYDEAPPTDSMNSFLYCARAACWSKLGEWEKSLADSNQALSILPKNIKALSRRAMSYF</sequence>
<dbReference type="Gramene" id="Solyc10g007430.2.1">
    <property type="protein sequence ID" value="Solyc10g007430.2.1"/>
    <property type="gene ID" value="Solyc10g007430.2"/>
</dbReference>
<dbReference type="PaxDb" id="4081-Solyc10g007430.1.1"/>
<feature type="compositionally biased region" description="Basic and acidic residues" evidence="1">
    <location>
        <begin position="19"/>
        <end position="30"/>
    </location>
</feature>
<dbReference type="InterPro" id="IPR044534">
    <property type="entry name" value="TTL1-4"/>
</dbReference>
<feature type="compositionally biased region" description="Basic and acidic residues" evidence="1">
    <location>
        <begin position="1"/>
        <end position="12"/>
    </location>
</feature>
<organism evidence="2">
    <name type="scientific">Solanum lycopersicum</name>
    <name type="common">Tomato</name>
    <name type="synonym">Lycopersicon esculentum</name>
    <dbReference type="NCBI Taxonomy" id="4081"/>
    <lineage>
        <taxon>Eukaryota</taxon>
        <taxon>Viridiplantae</taxon>
        <taxon>Streptophyta</taxon>
        <taxon>Embryophyta</taxon>
        <taxon>Tracheophyta</taxon>
        <taxon>Spermatophyta</taxon>
        <taxon>Magnoliopsida</taxon>
        <taxon>eudicotyledons</taxon>
        <taxon>Gunneridae</taxon>
        <taxon>Pentapetalae</taxon>
        <taxon>asterids</taxon>
        <taxon>lamiids</taxon>
        <taxon>Solanales</taxon>
        <taxon>Solanaceae</taxon>
        <taxon>Solanoideae</taxon>
        <taxon>Solaneae</taxon>
        <taxon>Solanum</taxon>
        <taxon>Solanum subgen. Lycopersicon</taxon>
    </lineage>
</organism>